<keyword evidence="6" id="KW-1185">Reference proteome</keyword>
<dbReference type="InterPro" id="IPR029044">
    <property type="entry name" value="Nucleotide-diphossugar_trans"/>
</dbReference>
<dbReference type="Pfam" id="PF01983">
    <property type="entry name" value="CofC"/>
    <property type="match status" value="1"/>
</dbReference>
<accession>A0A5C8NI40</accession>
<keyword evidence="2 5" id="KW-0548">Nucleotidyltransferase</keyword>
<keyword evidence="3" id="KW-0547">Nucleotide-binding</keyword>
<dbReference type="RefSeq" id="WP_147686208.1">
    <property type="nucleotide sequence ID" value="NZ_VDUX01000004.1"/>
</dbReference>
<evidence type="ECO:0000313" key="6">
    <source>
        <dbReference type="Proteomes" id="UP000321571"/>
    </source>
</evidence>
<keyword evidence="4" id="KW-0342">GTP-binding</keyword>
<proteinExistence type="predicted"/>
<protein>
    <submittedName>
        <fullName evidence="5">2-phospho-L-lactate guanylyltransferase</fullName>
        <ecNumber evidence="5">2.7.7.68</ecNumber>
    </submittedName>
</protein>
<dbReference type="PANTHER" id="PTHR40392:SF1">
    <property type="entry name" value="2-PHOSPHO-L-LACTATE GUANYLYLTRANSFERASE"/>
    <property type="match status" value="1"/>
</dbReference>
<evidence type="ECO:0000256" key="3">
    <source>
        <dbReference type="ARBA" id="ARBA00022741"/>
    </source>
</evidence>
<evidence type="ECO:0000256" key="1">
    <source>
        <dbReference type="ARBA" id="ARBA00022679"/>
    </source>
</evidence>
<dbReference type="PANTHER" id="PTHR40392">
    <property type="entry name" value="2-PHOSPHO-L-LACTATE GUANYLYLTRANSFERASE"/>
    <property type="match status" value="1"/>
</dbReference>
<dbReference type="OrthoDB" id="9151145at2"/>
<evidence type="ECO:0000256" key="4">
    <source>
        <dbReference type="ARBA" id="ARBA00023134"/>
    </source>
</evidence>
<dbReference type="EC" id="2.7.7.68" evidence="5"/>
<comment type="caution">
    <text evidence="5">The sequence shown here is derived from an EMBL/GenBank/DDBJ whole genome shotgun (WGS) entry which is preliminary data.</text>
</comment>
<dbReference type="Gene3D" id="3.90.550.10">
    <property type="entry name" value="Spore Coat Polysaccharide Biosynthesis Protein SpsA, Chain A"/>
    <property type="match status" value="1"/>
</dbReference>
<dbReference type="GO" id="GO:0005525">
    <property type="term" value="F:GTP binding"/>
    <property type="evidence" value="ECO:0007669"/>
    <property type="project" value="UniProtKB-KW"/>
</dbReference>
<dbReference type="InterPro" id="IPR002835">
    <property type="entry name" value="CofC"/>
</dbReference>
<name>A0A5C8NI40_9ACTN</name>
<evidence type="ECO:0000313" key="5">
    <source>
        <dbReference type="EMBL" id="TXL60687.1"/>
    </source>
</evidence>
<dbReference type="SUPFAM" id="SSF53448">
    <property type="entry name" value="Nucleotide-diphospho-sugar transferases"/>
    <property type="match status" value="1"/>
</dbReference>
<organism evidence="5 6">
    <name type="scientific">Aeromicrobium terrae</name>
    <dbReference type="NCBI Taxonomy" id="2498846"/>
    <lineage>
        <taxon>Bacteria</taxon>
        <taxon>Bacillati</taxon>
        <taxon>Actinomycetota</taxon>
        <taxon>Actinomycetes</taxon>
        <taxon>Propionibacteriales</taxon>
        <taxon>Nocardioidaceae</taxon>
        <taxon>Aeromicrobium</taxon>
    </lineage>
</organism>
<dbReference type="EMBL" id="VDUX01000004">
    <property type="protein sequence ID" value="TXL60687.1"/>
    <property type="molecule type" value="Genomic_DNA"/>
</dbReference>
<dbReference type="AlphaFoldDB" id="A0A5C8NI40"/>
<dbReference type="Proteomes" id="UP000321571">
    <property type="component" value="Unassembled WGS sequence"/>
</dbReference>
<sequence length="213" mass="22087">MSRSPERVAAVVPIRSWTTGKSRLDLSDADREAVSRAFALDVVDVLLAGVDAVLVVSSDEDVRASLDQCVLLDDPGTGLNDAVAAGCKQAVADGADRVVVVPSDLPCLTADALTEVLRLAEEHVHSFCTDADGDGTTLVVSREPLELVTSYGVGSAGAHRAAGLVPLPAPAAARRDVDTVTHLREAEALGVGPRTKNLLDVLSTSSRTVSSPQ</sequence>
<evidence type="ECO:0000256" key="2">
    <source>
        <dbReference type="ARBA" id="ARBA00022695"/>
    </source>
</evidence>
<dbReference type="GO" id="GO:0043814">
    <property type="term" value="F:phospholactate guanylyltransferase activity"/>
    <property type="evidence" value="ECO:0007669"/>
    <property type="project" value="UniProtKB-EC"/>
</dbReference>
<dbReference type="NCBIfam" id="TIGR03552">
    <property type="entry name" value="F420_cofC"/>
    <property type="match status" value="1"/>
</dbReference>
<reference evidence="5 6" key="1">
    <citation type="submission" date="2019-06" db="EMBL/GenBank/DDBJ databases">
        <title>Aeromicrobium sp. nov., isolated from a maize field.</title>
        <authorList>
            <person name="Lin S.-Y."/>
            <person name="Tsai C.-F."/>
            <person name="Young C.-C."/>
        </authorList>
    </citation>
    <scope>NUCLEOTIDE SEQUENCE [LARGE SCALE GENOMIC DNA]</scope>
    <source>
        <strain evidence="5 6">CC-CFT486</strain>
    </source>
</reference>
<gene>
    <name evidence="5" type="primary">cofC</name>
    <name evidence="5" type="ORF">FHP06_09660</name>
</gene>
<keyword evidence="1 5" id="KW-0808">Transferase</keyword>